<gene>
    <name evidence="2" type="ORF">OG579_04185</name>
</gene>
<evidence type="ECO:0000313" key="3">
    <source>
        <dbReference type="Proteomes" id="UP001432128"/>
    </source>
</evidence>
<dbReference type="EMBL" id="CP108021">
    <property type="protein sequence ID" value="WUM21022.1"/>
    <property type="molecule type" value="Genomic_DNA"/>
</dbReference>
<accession>A0AAU4K4X4</accession>
<dbReference type="AlphaFoldDB" id="A0AAU4K4X4"/>
<organism evidence="2 3">
    <name type="scientific">Williamsia herbipolensis</name>
    <dbReference type="NCBI Taxonomy" id="1603258"/>
    <lineage>
        <taxon>Bacteria</taxon>
        <taxon>Bacillati</taxon>
        <taxon>Actinomycetota</taxon>
        <taxon>Actinomycetes</taxon>
        <taxon>Mycobacteriales</taxon>
        <taxon>Nocardiaceae</taxon>
        <taxon>Williamsia</taxon>
    </lineage>
</organism>
<name>A0AAU4K4X4_9NOCA</name>
<evidence type="ECO:0000256" key="1">
    <source>
        <dbReference type="SAM" id="MobiDB-lite"/>
    </source>
</evidence>
<reference evidence="2 3" key="1">
    <citation type="submission" date="2022-10" db="EMBL/GenBank/DDBJ databases">
        <title>The complete genomes of actinobacterial strains from the NBC collection.</title>
        <authorList>
            <person name="Joergensen T.S."/>
            <person name="Alvarez Arevalo M."/>
            <person name="Sterndorff E.B."/>
            <person name="Faurdal D."/>
            <person name="Vuksanovic O."/>
            <person name="Mourched A.-S."/>
            <person name="Charusanti P."/>
            <person name="Shaw S."/>
            <person name="Blin K."/>
            <person name="Weber T."/>
        </authorList>
    </citation>
    <scope>NUCLEOTIDE SEQUENCE [LARGE SCALE GENOMIC DNA]</scope>
    <source>
        <strain evidence="2 3">NBC_00319</strain>
    </source>
</reference>
<evidence type="ECO:0000313" key="2">
    <source>
        <dbReference type="EMBL" id="WUM21022.1"/>
    </source>
</evidence>
<proteinExistence type="predicted"/>
<dbReference type="RefSeq" id="WP_328858205.1">
    <property type="nucleotide sequence ID" value="NZ_CP108021.1"/>
</dbReference>
<keyword evidence="3" id="KW-1185">Reference proteome</keyword>
<dbReference type="Proteomes" id="UP001432128">
    <property type="component" value="Chromosome"/>
</dbReference>
<sequence>MPDALITRPLLRRAQAVGVCAVITAVVAGCGSGDPGPDGASSSSAAAGCTTESTVGASGASLLPVPPATVEVLDAGAAPRLAPVGAPSTASAQQVRLVTTSSSTSLSQGQAPSDDAQTVDLPITAQVLCGDPTDIELTLGAASSPSPDLARSLDAVRGSRAGLAVAAGSVPIALRIVPAAAADDTARSAIEQTLVQALQRSVTLPRYPIGVGARWRSVRTITGAATVRQTITSTLRARTGSTLQIDVTVDEEPVNAVFTIPGSDQTLTIASYTMTGSGSMTLDLTRGLPVSGELTVDGGRSLVGSDPARPLVQKTGVDIRWETTR</sequence>
<protein>
    <submittedName>
        <fullName evidence="2">Uncharacterized protein</fullName>
    </submittedName>
</protein>
<feature type="region of interest" description="Disordered" evidence="1">
    <location>
        <begin position="95"/>
        <end position="116"/>
    </location>
</feature>
<dbReference type="KEGG" id="whr:OG579_04185"/>